<dbReference type="PANTHER" id="PTHR40448">
    <property type="entry name" value="TWO-COMPONENT SENSOR HISTIDINE KINASE"/>
    <property type="match status" value="1"/>
</dbReference>
<evidence type="ECO:0000313" key="5">
    <source>
        <dbReference type="Proteomes" id="UP000199139"/>
    </source>
</evidence>
<dbReference type="OrthoDB" id="9813149at2"/>
<keyword evidence="3" id="KW-0418">Kinase</keyword>
<keyword evidence="1" id="KW-0812">Transmembrane</keyword>
<keyword evidence="1" id="KW-0472">Membrane</keyword>
<dbReference type="CDD" id="cd16935">
    <property type="entry name" value="HATPase_AgrC-ComD-like"/>
    <property type="match status" value="1"/>
</dbReference>
<dbReference type="SUPFAM" id="SSF55874">
    <property type="entry name" value="ATPase domain of HSP90 chaperone/DNA topoisomerase II/histidine kinase"/>
    <property type="match status" value="1"/>
</dbReference>
<feature type="transmembrane region" description="Helical" evidence="1">
    <location>
        <begin position="161"/>
        <end position="182"/>
    </location>
</feature>
<dbReference type="InterPro" id="IPR032834">
    <property type="entry name" value="NatK-like_C"/>
</dbReference>
<feature type="transmembrane region" description="Helical" evidence="1">
    <location>
        <begin position="120"/>
        <end position="141"/>
    </location>
</feature>
<dbReference type="Proteomes" id="UP000199139">
    <property type="component" value="Unassembled WGS sequence"/>
</dbReference>
<feature type="transmembrane region" description="Helical" evidence="1">
    <location>
        <begin position="90"/>
        <end position="108"/>
    </location>
</feature>
<dbReference type="STRING" id="306541.SAMN05421668_103103"/>
<gene>
    <name evidence="3" type="ORF">HMI01_02690</name>
    <name evidence="4" type="ORF">SAMN05421668_103103</name>
</gene>
<evidence type="ECO:0000313" key="4">
    <source>
        <dbReference type="EMBL" id="SFS47562.1"/>
    </source>
</evidence>
<dbReference type="AlphaFoldDB" id="A0A1I6Q556"/>
<protein>
    <submittedName>
        <fullName evidence="4">GHKL domain-containing protein</fullName>
    </submittedName>
    <submittedName>
        <fullName evidence="3">Sensor histidine kinase</fullName>
    </submittedName>
</protein>
<dbReference type="GO" id="GO:0042802">
    <property type="term" value="F:identical protein binding"/>
    <property type="evidence" value="ECO:0007669"/>
    <property type="project" value="TreeGrafter"/>
</dbReference>
<sequence length="435" mass="50336">MNDLFPEIPRLFTALSEWLACVVYMSMLKRHYTGGKLISIMLGALVIQASFLMVTGDLPIYFWIPSMALAVMMMWLFIYTTTEVSMYEAGYFVVKAFVAAELVASFHWQLHFYLLRNESAYSMLSVSLLITTYLLLFFLIWFLERQHIPKDGVLGIKPREFWSSATIGVAVFFISNLSFVSVRTPFSGQYTTEILNIRTLVDLGGFAILFAYHVQLNELRVKHELEAMQNIFKYQYTQYQQSKESIDLINFKYHDLKHQLIALKAETDPDKREAFIDEMQDEIKMFEAQHKTGHHVLDTLLTMKHMNCLKNNITLTAVADGQLLNEMDVKDIVTIFGNALDNAIEYECKVKDSDKRLIHVLLKKQHQFTMIQVENYFEGALRYQDGLPSTTKKNKQAHGYGIKSIRHAVEKYGGTVQISEKNHWFKLMILLPHTV</sequence>
<reference evidence="3 6" key="2">
    <citation type="submission" date="2019-07" db="EMBL/GenBank/DDBJ databases">
        <title>Whole genome shotgun sequence of Halolactibacillus miurensis NBRC 100873.</title>
        <authorList>
            <person name="Hosoyama A."/>
            <person name="Uohara A."/>
            <person name="Ohji S."/>
            <person name="Ichikawa N."/>
        </authorList>
    </citation>
    <scope>NUCLEOTIDE SEQUENCE [LARGE SCALE GENOMIC DNA]</scope>
    <source>
        <strain evidence="3 6">NBRC 100873</strain>
    </source>
</reference>
<dbReference type="Gene3D" id="3.30.565.10">
    <property type="entry name" value="Histidine kinase-like ATPase, C-terminal domain"/>
    <property type="match status" value="1"/>
</dbReference>
<evidence type="ECO:0000313" key="6">
    <source>
        <dbReference type="Proteomes" id="UP000321773"/>
    </source>
</evidence>
<proteinExistence type="predicted"/>
<name>A0A1I6Q556_9BACI</name>
<dbReference type="EMBL" id="BJWJ01000002">
    <property type="protein sequence ID" value="GEM03281.1"/>
    <property type="molecule type" value="Genomic_DNA"/>
</dbReference>
<evidence type="ECO:0000256" key="1">
    <source>
        <dbReference type="SAM" id="Phobius"/>
    </source>
</evidence>
<dbReference type="PANTHER" id="PTHR40448:SF1">
    <property type="entry name" value="TWO-COMPONENT SENSOR HISTIDINE KINASE"/>
    <property type="match status" value="1"/>
</dbReference>
<feature type="transmembrane region" description="Helical" evidence="1">
    <location>
        <begin position="60"/>
        <end position="78"/>
    </location>
</feature>
<keyword evidence="1" id="KW-1133">Transmembrane helix</keyword>
<keyword evidence="3" id="KW-0808">Transferase</keyword>
<evidence type="ECO:0000313" key="3">
    <source>
        <dbReference type="EMBL" id="GEM03281.1"/>
    </source>
</evidence>
<dbReference type="EMBL" id="FPAI01000003">
    <property type="protein sequence ID" value="SFS47562.1"/>
    <property type="molecule type" value="Genomic_DNA"/>
</dbReference>
<evidence type="ECO:0000259" key="2">
    <source>
        <dbReference type="Pfam" id="PF14501"/>
    </source>
</evidence>
<dbReference type="GO" id="GO:0016301">
    <property type="term" value="F:kinase activity"/>
    <property type="evidence" value="ECO:0007669"/>
    <property type="project" value="UniProtKB-KW"/>
</dbReference>
<dbReference type="RefSeq" id="WP_062320616.1">
    <property type="nucleotide sequence ID" value="NZ_BJWJ01000002.1"/>
</dbReference>
<feature type="transmembrane region" description="Helical" evidence="1">
    <location>
        <begin position="37"/>
        <end position="54"/>
    </location>
</feature>
<reference evidence="4 5" key="1">
    <citation type="submission" date="2016-10" db="EMBL/GenBank/DDBJ databases">
        <authorList>
            <person name="de Groot N.N."/>
        </authorList>
    </citation>
    <scope>NUCLEOTIDE SEQUENCE [LARGE SCALE GENOMIC DNA]</scope>
    <source>
        <strain evidence="4 5">DSM 17074</strain>
    </source>
</reference>
<dbReference type="Pfam" id="PF14501">
    <property type="entry name" value="HATPase_c_5"/>
    <property type="match status" value="1"/>
</dbReference>
<organism evidence="4 5">
    <name type="scientific">Halolactibacillus miurensis</name>
    <dbReference type="NCBI Taxonomy" id="306541"/>
    <lineage>
        <taxon>Bacteria</taxon>
        <taxon>Bacillati</taxon>
        <taxon>Bacillota</taxon>
        <taxon>Bacilli</taxon>
        <taxon>Bacillales</taxon>
        <taxon>Bacillaceae</taxon>
        <taxon>Halolactibacillus</taxon>
    </lineage>
</organism>
<dbReference type="Proteomes" id="UP000321773">
    <property type="component" value="Unassembled WGS sequence"/>
</dbReference>
<accession>A0A1I6Q556</accession>
<dbReference type="InterPro" id="IPR036890">
    <property type="entry name" value="HATPase_C_sf"/>
</dbReference>
<feature type="domain" description="Sensor histidine kinase NatK-like C-terminal" evidence="2">
    <location>
        <begin position="327"/>
        <end position="432"/>
    </location>
</feature>
<keyword evidence="6" id="KW-1185">Reference proteome</keyword>